<accession>A0AAE1NZ79</accession>
<protein>
    <submittedName>
        <fullName evidence="1">Uncharacterized protein</fullName>
    </submittedName>
</protein>
<keyword evidence="2" id="KW-1185">Reference proteome</keyword>
<reference evidence="1" key="1">
    <citation type="submission" date="2023-11" db="EMBL/GenBank/DDBJ databases">
        <title>Genome assemblies of two species of porcelain crab, Petrolisthes cinctipes and Petrolisthes manimaculis (Anomura: Porcellanidae).</title>
        <authorList>
            <person name="Angst P."/>
        </authorList>
    </citation>
    <scope>NUCLEOTIDE SEQUENCE</scope>
    <source>
        <strain evidence="1">PB745_02</strain>
        <tissue evidence="1">Gill</tissue>
    </source>
</reference>
<dbReference type="EMBL" id="JAWZYT010003297">
    <property type="protein sequence ID" value="KAK4299115.1"/>
    <property type="molecule type" value="Genomic_DNA"/>
</dbReference>
<name>A0AAE1NZ79_9EUCA</name>
<dbReference type="Proteomes" id="UP001292094">
    <property type="component" value="Unassembled WGS sequence"/>
</dbReference>
<organism evidence="1 2">
    <name type="scientific">Petrolisthes manimaculis</name>
    <dbReference type="NCBI Taxonomy" id="1843537"/>
    <lineage>
        <taxon>Eukaryota</taxon>
        <taxon>Metazoa</taxon>
        <taxon>Ecdysozoa</taxon>
        <taxon>Arthropoda</taxon>
        <taxon>Crustacea</taxon>
        <taxon>Multicrustacea</taxon>
        <taxon>Malacostraca</taxon>
        <taxon>Eumalacostraca</taxon>
        <taxon>Eucarida</taxon>
        <taxon>Decapoda</taxon>
        <taxon>Pleocyemata</taxon>
        <taxon>Anomura</taxon>
        <taxon>Galatheoidea</taxon>
        <taxon>Porcellanidae</taxon>
        <taxon>Petrolisthes</taxon>
    </lineage>
</organism>
<evidence type="ECO:0000313" key="1">
    <source>
        <dbReference type="EMBL" id="KAK4299115.1"/>
    </source>
</evidence>
<comment type="caution">
    <text evidence="1">The sequence shown here is derived from an EMBL/GenBank/DDBJ whole genome shotgun (WGS) entry which is preliminary data.</text>
</comment>
<proteinExistence type="predicted"/>
<evidence type="ECO:0000313" key="2">
    <source>
        <dbReference type="Proteomes" id="UP001292094"/>
    </source>
</evidence>
<sequence>MKTCGSIRTPSRNTIIMSTTGKSCVVTETGTKYNITVGPRGRWVVLVVMVMMVLTHPTPATTTTTTTTTISTTTARAHQQEDWGEYNVYSFPLFCDTLKVSSRSSPDS</sequence>
<dbReference type="AlphaFoldDB" id="A0AAE1NZ79"/>
<gene>
    <name evidence="1" type="ORF">Pmani_028589</name>
</gene>